<dbReference type="PANTHER" id="PTHR30545:SF2">
    <property type="entry name" value="SUGAR FERMENTATION STIMULATION PROTEIN A"/>
    <property type="match status" value="1"/>
</dbReference>
<accession>A0ABZ2C3C1</accession>
<reference evidence="4 5" key="1">
    <citation type="journal article" date="2024" name="Environ. Microbiol.">
        <title>Novel evolutionary insights on the interactions of the Holosporales (Alphaproteobacteria) with eukaryotic hosts from comparative genomics.</title>
        <authorList>
            <person name="Giovannini M."/>
            <person name="Petroni G."/>
            <person name="Castelli M."/>
        </authorList>
    </citation>
    <scope>NUCLEOTIDE SEQUENCE [LARGE SCALE GENOMIC DNA]</scope>
    <source>
        <strain evidence="4 5">US_Bl 15I1</strain>
    </source>
</reference>
<sequence>MEFSPPLHKGILLKRYKRFLADVLLDSGEEVIAHCVNTGAMLGIKDPGTPVYLSYAPSPNRKLSYTWEMAEVEGTLVGANTARPNFLVGEALLQKQLIPFQSYSNIKREAKINDKTRLDFLLKEEGLPDCYVEVKNVHYKKEGLALFPDSVTIRGAKHMDELLELKSQGFQCAVLYVVQRADCKGFGLASEIDPNYAKSTLKAHSDGVEIFAYSCQLTPNGITLAHILPLEF</sequence>
<dbReference type="InterPro" id="IPR040452">
    <property type="entry name" value="SfsA_C"/>
</dbReference>
<feature type="domain" description="Sugar fermentation stimulation protein C-terminal" evidence="2">
    <location>
        <begin position="83"/>
        <end position="220"/>
    </location>
</feature>
<protein>
    <recommendedName>
        <fullName evidence="1">Sugar fermentation stimulation protein homolog</fullName>
    </recommendedName>
</protein>
<dbReference type="Proteomes" id="UP001330434">
    <property type="component" value="Chromosome"/>
</dbReference>
<name>A0ABZ2C3C1_9PROT</name>
<evidence type="ECO:0000259" key="3">
    <source>
        <dbReference type="Pfam" id="PF17746"/>
    </source>
</evidence>
<dbReference type="Gene3D" id="3.40.1350.60">
    <property type="match status" value="1"/>
</dbReference>
<gene>
    <name evidence="1" type="primary">sfsA</name>
    <name evidence="4" type="ORF">Bealeia1_00911</name>
</gene>
<evidence type="ECO:0000259" key="2">
    <source>
        <dbReference type="Pfam" id="PF03749"/>
    </source>
</evidence>
<dbReference type="Pfam" id="PF17746">
    <property type="entry name" value="SfsA_N"/>
    <property type="match status" value="1"/>
</dbReference>
<dbReference type="Gene3D" id="2.40.50.580">
    <property type="match status" value="1"/>
</dbReference>
<proteinExistence type="inferred from homology"/>
<keyword evidence="5" id="KW-1185">Reference proteome</keyword>
<comment type="similarity">
    <text evidence="1">Belongs to the SfsA family.</text>
</comment>
<dbReference type="NCBIfam" id="TIGR00230">
    <property type="entry name" value="sfsA"/>
    <property type="match status" value="1"/>
</dbReference>
<feature type="domain" description="SfsA N-terminal OB" evidence="3">
    <location>
        <begin position="13"/>
        <end position="78"/>
    </location>
</feature>
<dbReference type="Pfam" id="PF03749">
    <property type="entry name" value="SfsA"/>
    <property type="match status" value="1"/>
</dbReference>
<dbReference type="PANTHER" id="PTHR30545">
    <property type="entry name" value="SUGAR FERMENTATION STIMULATION PROTEIN A"/>
    <property type="match status" value="1"/>
</dbReference>
<dbReference type="HAMAP" id="MF_00095">
    <property type="entry name" value="SfsA"/>
    <property type="match status" value="1"/>
</dbReference>
<organism evidence="4 5">
    <name type="scientific">Candidatus Bealeia paramacronuclearis</name>
    <dbReference type="NCBI Taxonomy" id="1921001"/>
    <lineage>
        <taxon>Bacteria</taxon>
        <taxon>Pseudomonadati</taxon>
        <taxon>Pseudomonadota</taxon>
        <taxon>Alphaproteobacteria</taxon>
        <taxon>Holosporales</taxon>
        <taxon>Holosporaceae</taxon>
        <taxon>Candidatus Bealeia</taxon>
    </lineage>
</organism>
<evidence type="ECO:0000313" key="4">
    <source>
        <dbReference type="EMBL" id="WVX66727.1"/>
    </source>
</evidence>
<dbReference type="RefSeq" id="WP_331255554.1">
    <property type="nucleotide sequence ID" value="NZ_CP133270.1"/>
</dbReference>
<dbReference type="InterPro" id="IPR041465">
    <property type="entry name" value="SfsA_N"/>
</dbReference>
<dbReference type="CDD" id="cd22359">
    <property type="entry name" value="SfsA-like_bacterial"/>
    <property type="match status" value="1"/>
</dbReference>
<evidence type="ECO:0000256" key="1">
    <source>
        <dbReference type="HAMAP-Rule" id="MF_00095"/>
    </source>
</evidence>
<evidence type="ECO:0000313" key="5">
    <source>
        <dbReference type="Proteomes" id="UP001330434"/>
    </source>
</evidence>
<dbReference type="InterPro" id="IPR005224">
    <property type="entry name" value="SfsA"/>
</dbReference>
<dbReference type="EMBL" id="CP133270">
    <property type="protein sequence ID" value="WVX66727.1"/>
    <property type="molecule type" value="Genomic_DNA"/>
</dbReference>